<evidence type="ECO:0000256" key="2">
    <source>
        <dbReference type="ARBA" id="ARBA00022840"/>
    </source>
</evidence>
<dbReference type="InterPro" id="IPR036420">
    <property type="entry name" value="BRCT_dom_sf"/>
</dbReference>
<reference evidence="5 6" key="1">
    <citation type="submission" date="2020-03" db="EMBL/GenBank/DDBJ databases">
        <title>Dissostichus mawsoni Genome sequencing and assembly.</title>
        <authorList>
            <person name="Park H."/>
        </authorList>
    </citation>
    <scope>NUCLEOTIDE SEQUENCE [LARGE SCALE GENOMIC DNA]</scope>
    <source>
        <strain evidence="5">DM0001</strain>
        <tissue evidence="5">Muscle</tissue>
    </source>
</reference>
<evidence type="ECO:0000256" key="3">
    <source>
        <dbReference type="SAM" id="MobiDB-lite"/>
    </source>
</evidence>
<dbReference type="PANTHER" id="PTHR47157">
    <property type="entry name" value="CHROMODOMAIN-HELICASE-DNA-BINDING PROTEIN 1-LIKE"/>
    <property type="match status" value="1"/>
</dbReference>
<keyword evidence="1" id="KW-0547">Nucleotide-binding</keyword>
<feature type="compositionally biased region" description="Low complexity" evidence="3">
    <location>
        <begin position="81"/>
        <end position="90"/>
    </location>
</feature>
<feature type="compositionally biased region" description="Basic and acidic residues" evidence="3">
    <location>
        <begin position="160"/>
        <end position="174"/>
    </location>
</feature>
<dbReference type="Proteomes" id="UP000518266">
    <property type="component" value="Unassembled WGS sequence"/>
</dbReference>
<dbReference type="InterPro" id="IPR031916">
    <property type="entry name" value="LIG3_BRCT"/>
</dbReference>
<keyword evidence="6" id="KW-1185">Reference proteome</keyword>
<feature type="compositionally biased region" description="Low complexity" evidence="3">
    <location>
        <begin position="202"/>
        <end position="214"/>
    </location>
</feature>
<keyword evidence="2" id="KW-0067">ATP-binding</keyword>
<evidence type="ECO:0000259" key="4">
    <source>
        <dbReference type="PROSITE" id="PS50172"/>
    </source>
</evidence>
<feature type="compositionally biased region" description="Low complexity" evidence="3">
    <location>
        <begin position="222"/>
        <end position="241"/>
    </location>
</feature>
<feature type="region of interest" description="Disordered" evidence="3">
    <location>
        <begin position="1"/>
        <end position="254"/>
    </location>
</feature>
<organism evidence="5 6">
    <name type="scientific">Dissostichus mawsoni</name>
    <name type="common">Antarctic cod</name>
    <dbReference type="NCBI Taxonomy" id="36200"/>
    <lineage>
        <taxon>Eukaryota</taxon>
        <taxon>Metazoa</taxon>
        <taxon>Chordata</taxon>
        <taxon>Craniata</taxon>
        <taxon>Vertebrata</taxon>
        <taxon>Euteleostomi</taxon>
        <taxon>Actinopterygii</taxon>
        <taxon>Neopterygii</taxon>
        <taxon>Teleostei</taxon>
        <taxon>Neoteleostei</taxon>
        <taxon>Acanthomorphata</taxon>
        <taxon>Eupercaria</taxon>
        <taxon>Perciformes</taxon>
        <taxon>Notothenioidei</taxon>
        <taxon>Nototheniidae</taxon>
        <taxon>Dissostichus</taxon>
    </lineage>
</organism>
<dbReference type="SUPFAM" id="SSF52113">
    <property type="entry name" value="BRCT domain"/>
    <property type="match status" value="1"/>
</dbReference>
<dbReference type="GO" id="GO:0003678">
    <property type="term" value="F:DNA helicase activity"/>
    <property type="evidence" value="ECO:0007669"/>
    <property type="project" value="InterPro"/>
</dbReference>
<feature type="compositionally biased region" description="Basic and acidic residues" evidence="3">
    <location>
        <begin position="119"/>
        <end position="147"/>
    </location>
</feature>
<feature type="compositionally biased region" description="Acidic residues" evidence="3">
    <location>
        <begin position="66"/>
        <end position="80"/>
    </location>
</feature>
<name>A0A7J5XEA1_DISMA</name>
<dbReference type="InterPro" id="IPR001357">
    <property type="entry name" value="BRCT_dom"/>
</dbReference>
<dbReference type="InterPro" id="IPR031053">
    <property type="entry name" value="ALC1"/>
</dbReference>
<dbReference type="PROSITE" id="PS50172">
    <property type="entry name" value="BRCT"/>
    <property type="match status" value="1"/>
</dbReference>
<dbReference type="OrthoDB" id="5857104at2759"/>
<accession>A0A7J5XEA1</accession>
<sequence length="349" mass="38895">MPVRKRKALSEEAAAEEEEEGGSCSKESQTPGGRGEDEGGEETQEKMAWWQSSSYRSRCLPSVHSEEEEEDEEEEEEDDGSVSSTDSDSSAIRYVLGDVTHPQAAQGRHHRGLFTALEVRSDEPRKHYELAGKMKAGSDRGAAERRKQPTVGHLPLRSGRRTEEDLRCGKKTQGERASSSHRSRHQRLQLVRHGAYYHSRAKSSAPSSSSPDSTRVTDDAETSAPSTPSTSSSDPQQPDSTRVTEDAESSGPAALPDFMKGVRVFFYNLPASERKRLARYLITYDGDEEEVMSPEVTHIVAEVESSVQSQELQELESRYPQVVVVQKLWMESCFCKQSRVNTAMFTHPL</sequence>
<evidence type="ECO:0000313" key="5">
    <source>
        <dbReference type="EMBL" id="KAF3834638.1"/>
    </source>
</evidence>
<evidence type="ECO:0000313" key="6">
    <source>
        <dbReference type="Proteomes" id="UP000518266"/>
    </source>
</evidence>
<dbReference type="PANTHER" id="PTHR47157:SF1">
    <property type="entry name" value="CHROMODOMAIN-HELICASE-DNA-BINDING PROTEIN 1-LIKE"/>
    <property type="match status" value="1"/>
</dbReference>
<dbReference type="AlphaFoldDB" id="A0A7J5XEA1"/>
<dbReference type="GO" id="GO:0005524">
    <property type="term" value="F:ATP binding"/>
    <property type="evidence" value="ECO:0007669"/>
    <property type="project" value="UniProtKB-KW"/>
</dbReference>
<dbReference type="GO" id="GO:0005634">
    <property type="term" value="C:nucleus"/>
    <property type="evidence" value="ECO:0007669"/>
    <property type="project" value="TreeGrafter"/>
</dbReference>
<proteinExistence type="predicted"/>
<comment type="caution">
    <text evidence="5">The sequence shown here is derived from an EMBL/GenBank/DDBJ whole genome shotgun (WGS) entry which is preliminary data.</text>
</comment>
<dbReference type="GO" id="GO:0006281">
    <property type="term" value="P:DNA repair"/>
    <property type="evidence" value="ECO:0007669"/>
    <property type="project" value="InterPro"/>
</dbReference>
<evidence type="ECO:0000256" key="1">
    <source>
        <dbReference type="ARBA" id="ARBA00022741"/>
    </source>
</evidence>
<dbReference type="Gene3D" id="3.40.50.10190">
    <property type="entry name" value="BRCT domain"/>
    <property type="match status" value="1"/>
</dbReference>
<feature type="domain" description="BRCT" evidence="4">
    <location>
        <begin position="254"/>
        <end position="347"/>
    </location>
</feature>
<dbReference type="Pfam" id="PF16759">
    <property type="entry name" value="LIG3_BRCT"/>
    <property type="match status" value="1"/>
</dbReference>
<gene>
    <name evidence="5" type="ORF">F7725_027196</name>
</gene>
<dbReference type="GO" id="GO:0006338">
    <property type="term" value="P:chromatin remodeling"/>
    <property type="evidence" value="ECO:0007669"/>
    <property type="project" value="InterPro"/>
</dbReference>
<protein>
    <recommendedName>
        <fullName evidence="4">BRCT domain-containing protein</fullName>
    </recommendedName>
</protein>
<dbReference type="EMBL" id="JAAKFY010000025">
    <property type="protein sequence ID" value="KAF3834638.1"/>
    <property type="molecule type" value="Genomic_DNA"/>
</dbReference>